<protein>
    <submittedName>
        <fullName evidence="1">Uncharacterized protein</fullName>
    </submittedName>
</protein>
<gene>
    <name evidence="1" type="ORF">M878_00490</name>
</gene>
<keyword evidence="2" id="KW-1185">Reference proteome</keyword>
<sequence>MTTSSQTQVIKSGKTATFYTPLEGGKQVRKAGTYTGVINGQITAPKPGNIDTGLSQTIYVK</sequence>
<dbReference type="EMBL" id="AWQX01000005">
    <property type="protein sequence ID" value="EST36753.1"/>
    <property type="molecule type" value="Genomic_DNA"/>
</dbReference>
<comment type="caution">
    <text evidence="1">The sequence shown here is derived from an EMBL/GenBank/DDBJ whole genome shotgun (WGS) entry which is preliminary data.</text>
</comment>
<dbReference type="AlphaFoldDB" id="V6KXL6"/>
<organism evidence="1 2">
    <name type="scientific">Streptomyces roseochromogenus subsp. oscitans DS 12.976</name>
    <dbReference type="NCBI Taxonomy" id="1352936"/>
    <lineage>
        <taxon>Bacteria</taxon>
        <taxon>Bacillati</taxon>
        <taxon>Actinomycetota</taxon>
        <taxon>Actinomycetes</taxon>
        <taxon>Kitasatosporales</taxon>
        <taxon>Streptomycetaceae</taxon>
        <taxon>Streptomyces</taxon>
    </lineage>
</organism>
<dbReference type="PATRIC" id="fig|1352936.5.peg.123"/>
<accession>V6KXL6</accession>
<reference evidence="1 2" key="1">
    <citation type="journal article" date="2014" name="Genome Announc.">
        <title>Draft Genome Sequence of Streptomyces roseochromogenes subsp. oscitans DS 12.976, Producer of the Aminocoumarin Antibiotic Clorobiocin.</title>
        <authorList>
            <person name="Ruckert C."/>
            <person name="Kalinowski J."/>
            <person name="Heide L."/>
            <person name="Apel A.K."/>
        </authorList>
    </citation>
    <scope>NUCLEOTIDE SEQUENCE [LARGE SCALE GENOMIC DNA]</scope>
    <source>
        <strain evidence="1 2">DS 12.976</strain>
    </source>
</reference>
<name>V6KXL6_STRRC</name>
<dbReference type="RefSeq" id="WP_023544137.1">
    <property type="nucleotide sequence ID" value="NZ_CM002285.1"/>
</dbReference>
<proteinExistence type="predicted"/>
<evidence type="ECO:0000313" key="2">
    <source>
        <dbReference type="Proteomes" id="UP000017984"/>
    </source>
</evidence>
<dbReference type="Proteomes" id="UP000017984">
    <property type="component" value="Chromosome"/>
</dbReference>
<dbReference type="OrthoDB" id="4241195at2"/>
<evidence type="ECO:0000313" key="1">
    <source>
        <dbReference type="EMBL" id="EST36753.1"/>
    </source>
</evidence>
<dbReference type="HOGENOM" id="CLU_2920930_0_0_11"/>